<protein>
    <recommendedName>
        <fullName evidence="2">Double zinc ribbon domain-containing protein</fullName>
    </recommendedName>
</protein>
<dbReference type="CDD" id="cd06223">
    <property type="entry name" value="PRTases_typeI"/>
    <property type="match status" value="1"/>
</dbReference>
<evidence type="ECO:0000256" key="1">
    <source>
        <dbReference type="ARBA" id="ARBA00008007"/>
    </source>
</evidence>
<dbReference type="Proteomes" id="UP000250918">
    <property type="component" value="Unassembled WGS sequence"/>
</dbReference>
<dbReference type="SUPFAM" id="SSF53271">
    <property type="entry name" value="PRTase-like"/>
    <property type="match status" value="1"/>
</dbReference>
<dbReference type="AlphaFoldDB" id="A0A855X422"/>
<dbReference type="InterPro" id="IPR000836">
    <property type="entry name" value="PRTase_dom"/>
</dbReference>
<evidence type="ECO:0000259" key="2">
    <source>
        <dbReference type="Pfam" id="PF18912"/>
    </source>
</evidence>
<name>A0A855X422_9BACT</name>
<dbReference type="PANTHER" id="PTHR47505">
    <property type="entry name" value="DNA UTILIZATION PROTEIN YHGH"/>
    <property type="match status" value="1"/>
</dbReference>
<comment type="caution">
    <text evidence="3">The sequence shown here is derived from an EMBL/GenBank/DDBJ whole genome shotgun (WGS) entry which is preliminary data.</text>
</comment>
<reference evidence="3 4" key="1">
    <citation type="journal article" date="2018" name="ISME J.">
        <title>A methanotrophic archaeon couples anaerobic oxidation of methane to Fe(III) reduction.</title>
        <authorList>
            <person name="Cai C."/>
            <person name="Leu A.O."/>
            <person name="Xie G.J."/>
            <person name="Guo J."/>
            <person name="Feng Y."/>
            <person name="Zhao J.X."/>
            <person name="Tyson G.W."/>
            <person name="Yuan Z."/>
            <person name="Hu S."/>
        </authorList>
    </citation>
    <scope>NUCLEOTIDE SEQUENCE [LARGE SCALE GENOMIC DNA]</scope>
    <source>
        <strain evidence="3">FeB_12</strain>
    </source>
</reference>
<dbReference type="InterPro" id="IPR051910">
    <property type="entry name" value="ComF/GntX_DNA_util-trans"/>
</dbReference>
<organism evidence="3 4">
    <name type="scientific">candidate division GN15 bacterium</name>
    <dbReference type="NCBI Taxonomy" id="2072418"/>
    <lineage>
        <taxon>Bacteria</taxon>
        <taxon>candidate division GN15</taxon>
    </lineage>
</organism>
<dbReference type="InterPro" id="IPR029057">
    <property type="entry name" value="PRTase-like"/>
</dbReference>
<dbReference type="Pfam" id="PF18912">
    <property type="entry name" value="DZR_2"/>
    <property type="match status" value="1"/>
</dbReference>
<dbReference type="Gene3D" id="3.40.50.2020">
    <property type="match status" value="1"/>
</dbReference>
<sequence length="237" mass="25690">MAGAWSGLSELLRGAVDLALPPLCTACGEYTESPTGFCESCIKRIDRYDYPMCLQCEQPIFSGIVCPQCGEEAMVLYAFGNYVDPLKEAVHQFKFRGVTRVAGYFAEEIAARFGAEIGGLAPAVLVPIPLHPSREHARGFNQAEVFAEALGSRLNLAINSEILIRIKKGKPHSRLSDNARARNIRGAFSVIAEEISKDHVILVDDVVTGGHTVREARSELGKAGFHVPAVISIAHGR</sequence>
<dbReference type="EMBL" id="PQAP01000007">
    <property type="protein sequence ID" value="PWB75884.1"/>
    <property type="molecule type" value="Genomic_DNA"/>
</dbReference>
<dbReference type="InterPro" id="IPR044005">
    <property type="entry name" value="DZR_2"/>
</dbReference>
<accession>A0A855X422</accession>
<gene>
    <name evidence="3" type="ORF">C3F09_01870</name>
</gene>
<evidence type="ECO:0000313" key="3">
    <source>
        <dbReference type="EMBL" id="PWB75884.1"/>
    </source>
</evidence>
<comment type="similarity">
    <text evidence="1">Belongs to the ComF/GntX family.</text>
</comment>
<dbReference type="PANTHER" id="PTHR47505:SF1">
    <property type="entry name" value="DNA UTILIZATION PROTEIN YHGH"/>
    <property type="match status" value="1"/>
</dbReference>
<evidence type="ECO:0000313" key="4">
    <source>
        <dbReference type="Proteomes" id="UP000250918"/>
    </source>
</evidence>
<proteinExistence type="inferred from homology"/>
<feature type="domain" description="Double zinc ribbon" evidence="2">
    <location>
        <begin position="16"/>
        <end position="69"/>
    </location>
</feature>